<accession>A0A0D6LBT6</accession>
<evidence type="ECO:0000313" key="1">
    <source>
        <dbReference type="EMBL" id="EPB67266.1"/>
    </source>
</evidence>
<evidence type="ECO:0000313" key="2">
    <source>
        <dbReference type="Proteomes" id="UP000054495"/>
    </source>
</evidence>
<evidence type="ECO:0008006" key="3">
    <source>
        <dbReference type="Google" id="ProtNLM"/>
    </source>
</evidence>
<dbReference type="EMBL" id="KE125733">
    <property type="protein sequence ID" value="EPB67266.1"/>
    <property type="molecule type" value="Genomic_DNA"/>
</dbReference>
<dbReference type="Pfam" id="PF01564">
    <property type="entry name" value="Spermine_synth"/>
    <property type="match status" value="1"/>
</dbReference>
<dbReference type="AlphaFoldDB" id="A0A0D6LBT6"/>
<organism evidence="1 2">
    <name type="scientific">Ancylostoma ceylanicum</name>
    <dbReference type="NCBI Taxonomy" id="53326"/>
    <lineage>
        <taxon>Eukaryota</taxon>
        <taxon>Metazoa</taxon>
        <taxon>Ecdysozoa</taxon>
        <taxon>Nematoda</taxon>
        <taxon>Chromadorea</taxon>
        <taxon>Rhabditida</taxon>
        <taxon>Rhabditina</taxon>
        <taxon>Rhabditomorpha</taxon>
        <taxon>Strongyloidea</taxon>
        <taxon>Ancylostomatidae</taxon>
        <taxon>Ancylostomatinae</taxon>
        <taxon>Ancylostoma</taxon>
    </lineage>
</organism>
<sequence>MSAEEQNSRFEYDSTDWSINFTAITQTTTAVMIVTPFLLGSLSIDASDEGKNVLAIGLGGGSFNMALKRWKPEVNITVAEMDGTVATIAYRWFDIRNSDGHKIVVQDGIAYLETVTSQGKKYDAVIVDACEAVERSYSEYVKKSADANRYASVAMAKKEIATISFIRSLEVI</sequence>
<keyword evidence="2" id="KW-1185">Reference proteome</keyword>
<dbReference type="Proteomes" id="UP000054495">
    <property type="component" value="Unassembled WGS sequence"/>
</dbReference>
<dbReference type="InterPro" id="IPR029063">
    <property type="entry name" value="SAM-dependent_MTases_sf"/>
</dbReference>
<reference evidence="1 2" key="1">
    <citation type="submission" date="2013-05" db="EMBL/GenBank/DDBJ databases">
        <title>Draft genome of the parasitic nematode Anyclostoma ceylanicum.</title>
        <authorList>
            <person name="Mitreva M."/>
        </authorList>
    </citation>
    <scope>NUCLEOTIDE SEQUENCE [LARGE SCALE GENOMIC DNA]</scope>
</reference>
<proteinExistence type="predicted"/>
<name>A0A0D6LBT6_9BILA</name>
<dbReference type="Gene3D" id="3.40.50.150">
    <property type="entry name" value="Vaccinia Virus protein VP39"/>
    <property type="match status" value="1"/>
</dbReference>
<gene>
    <name evidence="1" type="ORF">ANCCEY_13643</name>
</gene>
<dbReference type="SUPFAM" id="SSF53335">
    <property type="entry name" value="S-adenosyl-L-methionine-dependent methyltransferases"/>
    <property type="match status" value="1"/>
</dbReference>
<protein>
    <recommendedName>
        <fullName evidence="3">PABS domain-containing protein</fullName>
    </recommendedName>
</protein>